<dbReference type="Proteomes" id="UP000823388">
    <property type="component" value="Chromosome 6K"/>
</dbReference>
<feature type="region of interest" description="Disordered" evidence="1">
    <location>
        <begin position="51"/>
        <end position="76"/>
    </location>
</feature>
<reference evidence="2" key="1">
    <citation type="submission" date="2020-05" db="EMBL/GenBank/DDBJ databases">
        <title>WGS assembly of Panicum virgatum.</title>
        <authorList>
            <person name="Lovell J.T."/>
            <person name="Jenkins J."/>
            <person name="Shu S."/>
            <person name="Juenger T.E."/>
            <person name="Schmutz J."/>
        </authorList>
    </citation>
    <scope>NUCLEOTIDE SEQUENCE</scope>
    <source>
        <strain evidence="2">AP13</strain>
    </source>
</reference>
<feature type="region of interest" description="Disordered" evidence="1">
    <location>
        <begin position="91"/>
        <end position="113"/>
    </location>
</feature>
<proteinExistence type="predicted"/>
<keyword evidence="3" id="KW-1185">Reference proteome</keyword>
<gene>
    <name evidence="2" type="ORF">PVAP13_6KG074500</name>
</gene>
<dbReference type="EMBL" id="CM029047">
    <property type="protein sequence ID" value="KAG2581870.1"/>
    <property type="molecule type" value="Genomic_DNA"/>
</dbReference>
<name>A0A8T0R9M4_PANVG</name>
<accession>A0A8T0R9M4</accession>
<evidence type="ECO:0000256" key="1">
    <source>
        <dbReference type="SAM" id="MobiDB-lite"/>
    </source>
</evidence>
<evidence type="ECO:0000313" key="2">
    <source>
        <dbReference type="EMBL" id="KAG2581870.1"/>
    </source>
</evidence>
<protein>
    <submittedName>
        <fullName evidence="2">Uncharacterized protein</fullName>
    </submittedName>
</protein>
<sequence>MASPPSAPASSLPRHQLLRNVPSSIGVVLNRPAAPPPLTIGLARMPRGVDEAARRGAGLDGPPAEGSGGKVHATPATATPMALVVVRLRGPVRPSSPEEGGGERGGILHAADS</sequence>
<evidence type="ECO:0000313" key="3">
    <source>
        <dbReference type="Proteomes" id="UP000823388"/>
    </source>
</evidence>
<comment type="caution">
    <text evidence="2">The sequence shown here is derived from an EMBL/GenBank/DDBJ whole genome shotgun (WGS) entry which is preliminary data.</text>
</comment>
<dbReference type="AlphaFoldDB" id="A0A8T0R9M4"/>
<organism evidence="2 3">
    <name type="scientific">Panicum virgatum</name>
    <name type="common">Blackwell switchgrass</name>
    <dbReference type="NCBI Taxonomy" id="38727"/>
    <lineage>
        <taxon>Eukaryota</taxon>
        <taxon>Viridiplantae</taxon>
        <taxon>Streptophyta</taxon>
        <taxon>Embryophyta</taxon>
        <taxon>Tracheophyta</taxon>
        <taxon>Spermatophyta</taxon>
        <taxon>Magnoliopsida</taxon>
        <taxon>Liliopsida</taxon>
        <taxon>Poales</taxon>
        <taxon>Poaceae</taxon>
        <taxon>PACMAD clade</taxon>
        <taxon>Panicoideae</taxon>
        <taxon>Panicodae</taxon>
        <taxon>Paniceae</taxon>
        <taxon>Panicinae</taxon>
        <taxon>Panicum</taxon>
        <taxon>Panicum sect. Hiantes</taxon>
    </lineage>
</organism>